<sequence length="76" mass="9089">MKYNFYGYRDIQQEEPAAYCSICQGEIYQCDECYLISGEQVCERCVADFEKENRYSIYGYELYDYFNTYGGLDDIE</sequence>
<organism evidence="1">
    <name type="scientific">bioreactor metagenome</name>
    <dbReference type="NCBI Taxonomy" id="1076179"/>
    <lineage>
        <taxon>unclassified sequences</taxon>
        <taxon>metagenomes</taxon>
        <taxon>ecological metagenomes</taxon>
    </lineage>
</organism>
<protein>
    <submittedName>
        <fullName evidence="1">Uncharacterized protein</fullName>
    </submittedName>
</protein>
<accession>A0A644WWW6</accession>
<evidence type="ECO:0000313" key="1">
    <source>
        <dbReference type="EMBL" id="MPM08406.1"/>
    </source>
</evidence>
<proteinExistence type="predicted"/>
<gene>
    <name evidence="1" type="ORF">SDC9_54718</name>
</gene>
<name>A0A644WWW6_9ZZZZ</name>
<comment type="caution">
    <text evidence="1">The sequence shown here is derived from an EMBL/GenBank/DDBJ whole genome shotgun (WGS) entry which is preliminary data.</text>
</comment>
<reference evidence="1" key="1">
    <citation type="submission" date="2019-08" db="EMBL/GenBank/DDBJ databases">
        <authorList>
            <person name="Kucharzyk K."/>
            <person name="Murdoch R.W."/>
            <person name="Higgins S."/>
            <person name="Loffler F."/>
        </authorList>
    </citation>
    <scope>NUCLEOTIDE SEQUENCE</scope>
</reference>
<dbReference type="AlphaFoldDB" id="A0A644WWW6"/>
<dbReference type="EMBL" id="VSSQ01001446">
    <property type="protein sequence ID" value="MPM08406.1"/>
    <property type="molecule type" value="Genomic_DNA"/>
</dbReference>